<keyword evidence="2" id="KW-1185">Reference proteome</keyword>
<comment type="caution">
    <text evidence="1">The sequence shown here is derived from an EMBL/GenBank/DDBJ whole genome shotgun (WGS) entry which is preliminary data.</text>
</comment>
<reference evidence="1" key="1">
    <citation type="submission" date="2024-03" db="EMBL/GenBank/DDBJ databases">
        <title>Whole genome sequecning of epiphytes from Marcgravia umbellata leaves.</title>
        <authorList>
            <person name="Kumar G."/>
            <person name="Savka M.A."/>
        </authorList>
    </citation>
    <scope>NUCLEOTIDE SEQUENCE</scope>
    <source>
        <strain evidence="1">RIT_BL5</strain>
    </source>
</reference>
<dbReference type="Proteomes" id="UP001380953">
    <property type="component" value="Unassembled WGS sequence"/>
</dbReference>
<sequence length="247" mass="26221">MTVSAVLVFAVLIILAASFVQTLTSFGFALIALPLLSLFLPLRQAVPIIVIFSLFVCLLVVIPNRRDVNVRQIWLLIAAGIVAAPFGTYLLVVVDASILKTVTGLLISLFAALMLLGRSLPIRNERIAFLTAGLLSGLLNGSISVSGPPLALILSNQGMGKQEFRANLALNGVVLNLVSIVSFAAAGLLDRETGSFLAGTIPAMLIGVWLGATAVRRFDERLFKRLSLWLILGSGIWTALSGLGWVG</sequence>
<name>A0ACC6PJF4_9BACL</name>
<organism evidence="1 2">
    <name type="scientific">Saccharibacillus sacchari</name>
    <dbReference type="NCBI Taxonomy" id="456493"/>
    <lineage>
        <taxon>Bacteria</taxon>
        <taxon>Bacillati</taxon>
        <taxon>Bacillota</taxon>
        <taxon>Bacilli</taxon>
        <taxon>Bacillales</taxon>
        <taxon>Paenibacillaceae</taxon>
        <taxon>Saccharibacillus</taxon>
    </lineage>
</organism>
<evidence type="ECO:0000313" key="2">
    <source>
        <dbReference type="Proteomes" id="UP001380953"/>
    </source>
</evidence>
<gene>
    <name evidence="1" type="ORF">WKI47_24155</name>
</gene>
<accession>A0ACC6PJF4</accession>
<evidence type="ECO:0000313" key="1">
    <source>
        <dbReference type="EMBL" id="MEJ8307013.1"/>
    </source>
</evidence>
<protein>
    <submittedName>
        <fullName evidence="1">Sulfite exporter TauE/SafE family protein</fullName>
    </submittedName>
</protein>
<proteinExistence type="predicted"/>
<dbReference type="EMBL" id="JBBKAR010000057">
    <property type="protein sequence ID" value="MEJ8307013.1"/>
    <property type="molecule type" value="Genomic_DNA"/>
</dbReference>